<dbReference type="OMA" id="TCECRPF"/>
<keyword evidence="4" id="KW-0560">Oxidoreductase</keyword>
<dbReference type="HOGENOM" id="CLU_011398_4_2_1"/>
<proteinExistence type="predicted"/>
<gene>
    <name evidence="7" type="ORF">FOC1_g10000772</name>
</gene>
<dbReference type="InterPro" id="IPR027477">
    <property type="entry name" value="Succ_DH/fumarate_Rdtase_cat_sf"/>
</dbReference>
<evidence type="ECO:0000313" key="7">
    <source>
        <dbReference type="EMBL" id="ENH74201.1"/>
    </source>
</evidence>
<dbReference type="SUPFAM" id="SSF51905">
    <property type="entry name" value="FAD/NAD(P)-binding domain"/>
    <property type="match status" value="1"/>
</dbReference>
<dbReference type="Pfam" id="PF00890">
    <property type="entry name" value="FAD_binding_2"/>
    <property type="match status" value="1"/>
</dbReference>
<dbReference type="InterPro" id="IPR003953">
    <property type="entry name" value="FAD-dep_OxRdtase_2_FAD-bd"/>
</dbReference>
<keyword evidence="2" id="KW-0285">Flavoprotein</keyword>
<evidence type="ECO:0000256" key="1">
    <source>
        <dbReference type="ARBA" id="ARBA00001974"/>
    </source>
</evidence>
<evidence type="ECO:0000256" key="2">
    <source>
        <dbReference type="ARBA" id="ARBA00022630"/>
    </source>
</evidence>
<dbReference type="SUPFAM" id="SSF56425">
    <property type="entry name" value="Succinate dehydrogenase/fumarate reductase flavoprotein, catalytic domain"/>
    <property type="match status" value="1"/>
</dbReference>
<dbReference type="PANTHER" id="PTHR43400:SF10">
    <property type="entry name" value="3-OXOSTEROID 1-DEHYDROGENASE"/>
    <property type="match status" value="1"/>
</dbReference>
<dbReference type="GO" id="GO:0016491">
    <property type="term" value="F:oxidoreductase activity"/>
    <property type="evidence" value="ECO:0007669"/>
    <property type="project" value="UniProtKB-KW"/>
</dbReference>
<dbReference type="STRING" id="1229664.N4UZJ4"/>
<dbReference type="PANTHER" id="PTHR43400">
    <property type="entry name" value="FUMARATE REDUCTASE"/>
    <property type="match status" value="1"/>
</dbReference>
<organism evidence="7 8">
    <name type="scientific">Fusarium oxysporum f. sp. cubense (strain race 1)</name>
    <name type="common">Panama disease fungus</name>
    <dbReference type="NCBI Taxonomy" id="1229664"/>
    <lineage>
        <taxon>Eukaryota</taxon>
        <taxon>Fungi</taxon>
        <taxon>Dikarya</taxon>
        <taxon>Ascomycota</taxon>
        <taxon>Pezizomycotina</taxon>
        <taxon>Sordariomycetes</taxon>
        <taxon>Hypocreomycetidae</taxon>
        <taxon>Hypocreales</taxon>
        <taxon>Nectriaceae</taxon>
        <taxon>Fusarium</taxon>
        <taxon>Fusarium oxysporum species complex</taxon>
    </lineage>
</organism>
<feature type="domain" description="FAD-dependent oxidoreductase 2 FAD-binding" evidence="6">
    <location>
        <begin position="75"/>
        <end position="609"/>
    </location>
</feature>
<keyword evidence="3" id="KW-0274">FAD</keyword>
<dbReference type="Proteomes" id="UP000016928">
    <property type="component" value="Unassembled WGS sequence"/>
</dbReference>
<dbReference type="InterPro" id="IPR050315">
    <property type="entry name" value="FAD-oxidoreductase_2"/>
</dbReference>
<evidence type="ECO:0000256" key="3">
    <source>
        <dbReference type="ARBA" id="ARBA00022827"/>
    </source>
</evidence>
<comment type="cofactor">
    <cofactor evidence="1">
        <name>FAD</name>
        <dbReference type="ChEBI" id="CHEBI:57692"/>
    </cofactor>
</comment>
<dbReference type="GO" id="GO:0008202">
    <property type="term" value="P:steroid metabolic process"/>
    <property type="evidence" value="ECO:0007669"/>
    <property type="project" value="UniProtKB-ARBA"/>
</dbReference>
<reference evidence="8" key="1">
    <citation type="submission" date="2012-09" db="EMBL/GenBank/DDBJ databases">
        <title>Genome sequencing and comparative transcriptomics of race 1 and race 4 of banana pathogen: Fusarium oxysporum f. sp. cubense.</title>
        <authorList>
            <person name="Fang X."/>
            <person name="Huang J."/>
        </authorList>
    </citation>
    <scope>NUCLEOTIDE SEQUENCE [LARGE SCALE GENOMIC DNA]</scope>
    <source>
        <strain evidence="8">race 1</strain>
    </source>
</reference>
<evidence type="ECO:0000256" key="5">
    <source>
        <dbReference type="SAM" id="MobiDB-lite"/>
    </source>
</evidence>
<dbReference type="AlphaFoldDB" id="N4UZJ4"/>
<protein>
    <submittedName>
        <fullName evidence="7">3-oxosteroid 1-dehydrogenase</fullName>
    </submittedName>
</protein>
<dbReference type="Gene3D" id="3.50.50.60">
    <property type="entry name" value="FAD/NAD(P)-binding domain"/>
    <property type="match status" value="2"/>
</dbReference>
<name>N4UZJ4_FUSC1</name>
<dbReference type="EMBL" id="KB730044">
    <property type="protein sequence ID" value="ENH74201.1"/>
    <property type="molecule type" value="Genomic_DNA"/>
</dbReference>
<sequence length="646" mass="70759">MAQSKHKASPRVTHPADHTYSSDSTTKQALVFCVAGVCNRVMSSRNTRIMCSEVQQVSGRGGTHNLDGKAVFECDILVIGAGAAGMAAAAAVHDEGRRVIVIEKEDHVGGTTFGSSGCMWIPNNLFMQELGIEDSTEQAECYINAVEKATRPALAEDTARQALRNRWLKAFLMQGPEMMRYFRDQGFRWMPLPSKIPDYHPHVEGAVEHGRTLDPEVFDAATLEDWLKYLPAQRKMPVIPRFQDLFISTRHTSSTSRTTESAASIQCMRRPTSMGQSLIAQLLNICRKHGNVSILTRCELQELLSSGAEGRVIGAKVRCERSHESVDIHASLGVILATGGFSQNQVMRDTYLRIVPAEAAGAKMVTMADWSLAARGDVGVALQVGERLGADSAQLDQVWGIPTRIDFAEGRIMEGKVTEAMFAISKPFSFVVDGDGRRFFSESQPYGPAVRAMYERAKENTKATVFWLIFDSTYMQEYPPRGLENSCSIDVAVNLGRLFRSDTIDDLAKQILEPDHHLQSTVVEWNEMCENGHDKYFHRGEDRYQQFIGDPDVTPNPCMGPVKESPFYAMKIFPGDAGTRGGLLTDEFARVLGKSGIAIPGLYAGGNASVALLESQGAGTTLAPAMTEGFIAVSNMLSVAIGAEAR</sequence>
<accession>N4UZJ4</accession>
<reference evidence="8" key="2">
    <citation type="journal article" date="2014" name="PLoS ONE">
        <title>Genome and Transcriptome Analysis of the Fungal Pathogen Fusarium oxysporum f. sp. cubense Causing Banana Vascular Wilt Disease.</title>
        <authorList>
            <person name="Guo L."/>
            <person name="Han L."/>
            <person name="Yang L."/>
            <person name="Zeng H."/>
            <person name="Fan D."/>
            <person name="Zhu Y."/>
            <person name="Feng Y."/>
            <person name="Wang G."/>
            <person name="Peng C."/>
            <person name="Jiang X."/>
            <person name="Zhou D."/>
            <person name="Ni P."/>
            <person name="Liang C."/>
            <person name="Liu L."/>
            <person name="Wang J."/>
            <person name="Mao C."/>
            <person name="Fang X."/>
            <person name="Peng M."/>
            <person name="Huang J."/>
        </authorList>
    </citation>
    <scope>NUCLEOTIDE SEQUENCE [LARGE SCALE GENOMIC DNA]</scope>
    <source>
        <strain evidence="8">race 1</strain>
    </source>
</reference>
<evidence type="ECO:0000256" key="4">
    <source>
        <dbReference type="ARBA" id="ARBA00023002"/>
    </source>
</evidence>
<dbReference type="VEuPathDB" id="FungiDB:FOC1_g10000772"/>
<evidence type="ECO:0000313" key="8">
    <source>
        <dbReference type="Proteomes" id="UP000016928"/>
    </source>
</evidence>
<dbReference type="OrthoDB" id="7777654at2759"/>
<dbReference type="InterPro" id="IPR036188">
    <property type="entry name" value="FAD/NAD-bd_sf"/>
</dbReference>
<evidence type="ECO:0000259" key="6">
    <source>
        <dbReference type="Pfam" id="PF00890"/>
    </source>
</evidence>
<feature type="region of interest" description="Disordered" evidence="5">
    <location>
        <begin position="1"/>
        <end position="22"/>
    </location>
</feature>